<evidence type="ECO:0000313" key="2">
    <source>
        <dbReference type="Proteomes" id="UP000758603"/>
    </source>
</evidence>
<accession>A0A9P8ZZB5</accession>
<dbReference type="AlphaFoldDB" id="A0A9P8ZZB5"/>
<gene>
    <name evidence="1" type="ORF">BKA67DRAFT_566301</name>
</gene>
<reference evidence="1" key="1">
    <citation type="journal article" date="2021" name="Nat. Commun.">
        <title>Genetic determinants of endophytism in the Arabidopsis root mycobiome.</title>
        <authorList>
            <person name="Mesny F."/>
            <person name="Miyauchi S."/>
            <person name="Thiergart T."/>
            <person name="Pickel B."/>
            <person name="Atanasova L."/>
            <person name="Karlsson M."/>
            <person name="Huettel B."/>
            <person name="Barry K.W."/>
            <person name="Haridas S."/>
            <person name="Chen C."/>
            <person name="Bauer D."/>
            <person name="Andreopoulos W."/>
            <person name="Pangilinan J."/>
            <person name="LaButti K."/>
            <person name="Riley R."/>
            <person name="Lipzen A."/>
            <person name="Clum A."/>
            <person name="Drula E."/>
            <person name="Henrissat B."/>
            <person name="Kohler A."/>
            <person name="Grigoriev I.V."/>
            <person name="Martin F.M."/>
            <person name="Hacquard S."/>
        </authorList>
    </citation>
    <scope>NUCLEOTIDE SEQUENCE</scope>
    <source>
        <strain evidence="1">MPI-SDFR-AT-0073</strain>
    </source>
</reference>
<proteinExistence type="predicted"/>
<evidence type="ECO:0000313" key="1">
    <source>
        <dbReference type="EMBL" id="KAH6654830.1"/>
    </source>
</evidence>
<dbReference type="OrthoDB" id="3364175at2759"/>
<protein>
    <submittedName>
        <fullName evidence="1">Uncharacterized protein</fullName>
    </submittedName>
</protein>
<dbReference type="Proteomes" id="UP000758603">
    <property type="component" value="Unassembled WGS sequence"/>
</dbReference>
<dbReference type="GeneID" id="70131774"/>
<sequence>MMPACQNCIDMGIECEKPLPRKQRIYGSFEQLDRRYRALYAVVSGFSPALSSNITPEELVEYGRQYGITMPDLGSEFKLPKS</sequence>
<dbReference type="RefSeq" id="XP_045959100.1">
    <property type="nucleotide sequence ID" value="XM_046102882.1"/>
</dbReference>
<dbReference type="EMBL" id="JAGPXC010000004">
    <property type="protein sequence ID" value="KAH6654830.1"/>
    <property type="molecule type" value="Genomic_DNA"/>
</dbReference>
<organism evidence="1 2">
    <name type="scientific">Truncatella angustata</name>
    <dbReference type="NCBI Taxonomy" id="152316"/>
    <lineage>
        <taxon>Eukaryota</taxon>
        <taxon>Fungi</taxon>
        <taxon>Dikarya</taxon>
        <taxon>Ascomycota</taxon>
        <taxon>Pezizomycotina</taxon>
        <taxon>Sordariomycetes</taxon>
        <taxon>Xylariomycetidae</taxon>
        <taxon>Amphisphaeriales</taxon>
        <taxon>Sporocadaceae</taxon>
        <taxon>Truncatella</taxon>
    </lineage>
</organism>
<keyword evidence="2" id="KW-1185">Reference proteome</keyword>
<name>A0A9P8ZZB5_9PEZI</name>
<comment type="caution">
    <text evidence="1">The sequence shown here is derived from an EMBL/GenBank/DDBJ whole genome shotgun (WGS) entry which is preliminary data.</text>
</comment>